<protein>
    <submittedName>
        <fullName evidence="2">Uncharacterized protein</fullName>
    </submittedName>
</protein>
<evidence type="ECO:0000313" key="3">
    <source>
        <dbReference type="Proteomes" id="UP000019478"/>
    </source>
</evidence>
<proteinExistence type="predicted"/>
<dbReference type="STRING" id="1182542.W9XL46"/>
<comment type="caution">
    <text evidence="2">The sequence shown here is derived from an EMBL/GenBank/DDBJ whole genome shotgun (WGS) entry which is preliminary data.</text>
</comment>
<organism evidence="2 3">
    <name type="scientific">Capronia epimyces CBS 606.96</name>
    <dbReference type="NCBI Taxonomy" id="1182542"/>
    <lineage>
        <taxon>Eukaryota</taxon>
        <taxon>Fungi</taxon>
        <taxon>Dikarya</taxon>
        <taxon>Ascomycota</taxon>
        <taxon>Pezizomycotina</taxon>
        <taxon>Eurotiomycetes</taxon>
        <taxon>Chaetothyriomycetidae</taxon>
        <taxon>Chaetothyriales</taxon>
        <taxon>Herpotrichiellaceae</taxon>
        <taxon>Capronia</taxon>
    </lineage>
</organism>
<name>W9XL46_9EURO</name>
<dbReference type="Proteomes" id="UP000019478">
    <property type="component" value="Unassembled WGS sequence"/>
</dbReference>
<accession>W9XL46</accession>
<feature type="compositionally biased region" description="Low complexity" evidence="1">
    <location>
        <begin position="214"/>
        <end position="234"/>
    </location>
</feature>
<dbReference type="HOGENOM" id="CLU_1184885_0_0_1"/>
<reference evidence="2 3" key="1">
    <citation type="submission" date="2013-03" db="EMBL/GenBank/DDBJ databases">
        <title>The Genome Sequence of Capronia epimyces CBS 606.96.</title>
        <authorList>
            <consortium name="The Broad Institute Genomics Platform"/>
            <person name="Cuomo C."/>
            <person name="de Hoog S."/>
            <person name="Gorbushina A."/>
            <person name="Walker B."/>
            <person name="Young S.K."/>
            <person name="Zeng Q."/>
            <person name="Gargeya S."/>
            <person name="Fitzgerald M."/>
            <person name="Haas B."/>
            <person name="Abouelleil A."/>
            <person name="Allen A.W."/>
            <person name="Alvarado L."/>
            <person name="Arachchi H.M."/>
            <person name="Berlin A.M."/>
            <person name="Chapman S.B."/>
            <person name="Gainer-Dewar J."/>
            <person name="Goldberg J."/>
            <person name="Griggs A."/>
            <person name="Gujja S."/>
            <person name="Hansen M."/>
            <person name="Howarth C."/>
            <person name="Imamovic A."/>
            <person name="Ireland A."/>
            <person name="Larimer J."/>
            <person name="McCowan C."/>
            <person name="Murphy C."/>
            <person name="Pearson M."/>
            <person name="Poon T.W."/>
            <person name="Priest M."/>
            <person name="Roberts A."/>
            <person name="Saif S."/>
            <person name="Shea T."/>
            <person name="Sisk P."/>
            <person name="Sykes S."/>
            <person name="Wortman J."/>
            <person name="Nusbaum C."/>
            <person name="Birren B."/>
        </authorList>
    </citation>
    <scope>NUCLEOTIDE SEQUENCE [LARGE SCALE GENOMIC DNA]</scope>
    <source>
        <strain evidence="2 3">CBS 606.96</strain>
    </source>
</reference>
<keyword evidence="3" id="KW-1185">Reference proteome</keyword>
<sequence length="234" mass="25521">MPPNSPCFLPRLSWWTFHFQIISPVNPSFLLLLFLSDSEAKIWIYSNNNSTNIKFYTLVSGPNSVWQDGDELIYPGPPFERVKIAFVGGRPERGRKRESFVWLVWVPVTSGVGNWMRLGDATGPKELEERIRAYNGLLGSVSQHGCWDRFQFWPQGQYQYQNQNQSTLNDVRRNLAAGPAPAAAAVIPPVAIPPVAVPAPAPAPAPVPAPVPSALPGASTAPAPQSSAAPTNNP</sequence>
<dbReference type="EMBL" id="AMGY01000006">
    <property type="protein sequence ID" value="EXJ80903.1"/>
    <property type="molecule type" value="Genomic_DNA"/>
</dbReference>
<dbReference type="GeneID" id="19171291"/>
<dbReference type="OrthoDB" id="10660897at2759"/>
<dbReference type="RefSeq" id="XP_007735491.1">
    <property type="nucleotide sequence ID" value="XM_007737301.1"/>
</dbReference>
<feature type="compositionally biased region" description="Pro residues" evidence="1">
    <location>
        <begin position="197"/>
        <end position="213"/>
    </location>
</feature>
<feature type="region of interest" description="Disordered" evidence="1">
    <location>
        <begin position="197"/>
        <end position="234"/>
    </location>
</feature>
<dbReference type="AlphaFoldDB" id="W9XL46"/>
<evidence type="ECO:0000256" key="1">
    <source>
        <dbReference type="SAM" id="MobiDB-lite"/>
    </source>
</evidence>
<evidence type="ECO:0000313" key="2">
    <source>
        <dbReference type="EMBL" id="EXJ80903.1"/>
    </source>
</evidence>
<gene>
    <name evidence="2" type="ORF">A1O3_07191</name>
</gene>